<dbReference type="Proteomes" id="UP001652700">
    <property type="component" value="Unplaced"/>
</dbReference>
<reference evidence="3" key="1">
    <citation type="submission" date="2025-05" db="UniProtKB">
        <authorList>
            <consortium name="EnsemblMetazoa"/>
        </authorList>
    </citation>
    <scope>IDENTIFICATION</scope>
</reference>
<name>A0ABM5L4V8_DIAVI</name>
<evidence type="ECO:0000256" key="1">
    <source>
        <dbReference type="SAM" id="SignalP"/>
    </source>
</evidence>
<protein>
    <recommendedName>
        <fullName evidence="2">Cathepsin propeptide inhibitor domain-containing protein</fullName>
    </recommendedName>
</protein>
<proteinExistence type="predicted"/>
<sequence length="115" mass="13368">MLCKLFLLALFLAVVVAQDPEPAEKDPSYPDPNETAEEAWSKYKKAFYKSYDEEEDAKRFALFEKRYYEIIEHNKKYEAGEVSWSKGLNPMTDLTDEEFNNLLGLIPIPPNQKDV</sequence>
<evidence type="ECO:0000313" key="4">
    <source>
        <dbReference type="Proteomes" id="UP001652700"/>
    </source>
</evidence>
<dbReference type="Pfam" id="PF08246">
    <property type="entry name" value="Inhibitor_I29"/>
    <property type="match status" value="1"/>
</dbReference>
<keyword evidence="4" id="KW-1185">Reference proteome</keyword>
<dbReference type="Gene3D" id="1.10.287.2250">
    <property type="match status" value="1"/>
</dbReference>
<dbReference type="EnsemblMetazoa" id="XM_050661514.1">
    <property type="protein sequence ID" value="XP_050517471.1"/>
    <property type="gene ID" value="LOC126892085"/>
</dbReference>
<feature type="domain" description="Cathepsin propeptide inhibitor" evidence="2">
    <location>
        <begin position="40"/>
        <end position="99"/>
    </location>
</feature>
<evidence type="ECO:0000259" key="2">
    <source>
        <dbReference type="SMART" id="SM00848"/>
    </source>
</evidence>
<evidence type="ECO:0000313" key="3">
    <source>
        <dbReference type="EnsemblMetazoa" id="XP_050517471.1"/>
    </source>
</evidence>
<feature type="chain" id="PRO_5046686554" description="Cathepsin propeptide inhibitor domain-containing protein" evidence="1">
    <location>
        <begin position="18"/>
        <end position="115"/>
    </location>
</feature>
<dbReference type="InterPro" id="IPR038765">
    <property type="entry name" value="Papain-like_cys_pep_sf"/>
</dbReference>
<organism evidence="3 4">
    <name type="scientific">Diabrotica virgifera virgifera</name>
    <name type="common">western corn rootworm</name>
    <dbReference type="NCBI Taxonomy" id="50390"/>
    <lineage>
        <taxon>Eukaryota</taxon>
        <taxon>Metazoa</taxon>
        <taxon>Ecdysozoa</taxon>
        <taxon>Arthropoda</taxon>
        <taxon>Hexapoda</taxon>
        <taxon>Insecta</taxon>
        <taxon>Pterygota</taxon>
        <taxon>Neoptera</taxon>
        <taxon>Endopterygota</taxon>
        <taxon>Coleoptera</taxon>
        <taxon>Polyphaga</taxon>
        <taxon>Cucujiformia</taxon>
        <taxon>Chrysomeloidea</taxon>
        <taxon>Chrysomelidae</taxon>
        <taxon>Galerucinae</taxon>
        <taxon>Diabroticina</taxon>
        <taxon>Diabroticites</taxon>
        <taxon>Diabrotica</taxon>
    </lineage>
</organism>
<dbReference type="SUPFAM" id="SSF54001">
    <property type="entry name" value="Cysteine proteinases"/>
    <property type="match status" value="1"/>
</dbReference>
<keyword evidence="1" id="KW-0732">Signal</keyword>
<feature type="signal peptide" evidence="1">
    <location>
        <begin position="1"/>
        <end position="17"/>
    </location>
</feature>
<dbReference type="InterPro" id="IPR013201">
    <property type="entry name" value="Prot_inhib_I29"/>
</dbReference>
<dbReference type="RefSeq" id="XP_050517471.1">
    <property type="nucleotide sequence ID" value="XM_050661514.1"/>
</dbReference>
<dbReference type="GeneID" id="126892085"/>
<dbReference type="SMART" id="SM00848">
    <property type="entry name" value="Inhibitor_I29"/>
    <property type="match status" value="1"/>
</dbReference>
<accession>A0ABM5L4V8</accession>